<dbReference type="CDD" id="cd07305">
    <property type="entry name" value="Porin3_Tom40"/>
    <property type="match status" value="1"/>
</dbReference>
<evidence type="ECO:0000313" key="10">
    <source>
        <dbReference type="EMBL" id="OEJ87751.1"/>
    </source>
</evidence>
<evidence type="ECO:0000256" key="6">
    <source>
        <dbReference type="ARBA" id="ARBA00022787"/>
    </source>
</evidence>
<dbReference type="PANTHER" id="PTHR10802">
    <property type="entry name" value="MITOCHONDRIAL IMPORT RECEPTOR SUBUNIT TOM40"/>
    <property type="match status" value="1"/>
</dbReference>
<dbReference type="GO" id="GO:0008320">
    <property type="term" value="F:protein transmembrane transporter activity"/>
    <property type="evidence" value="ECO:0007669"/>
    <property type="project" value="InterPro"/>
</dbReference>
<reference evidence="11" key="1">
    <citation type="journal article" date="2016" name="Genome Announc.">
        <title>Genome sequences of three species of Hanseniaspora isolated from spontaneous wine fermentations.</title>
        <authorList>
            <person name="Sternes P.R."/>
            <person name="Lee D."/>
            <person name="Kutyna D.R."/>
            <person name="Borneman A.R."/>
        </authorList>
    </citation>
    <scope>NUCLEOTIDE SEQUENCE [LARGE SCALE GENOMIC DNA]</scope>
    <source>
        <strain evidence="11">AWRI3578</strain>
    </source>
</reference>
<dbReference type="OrthoDB" id="19656at2759"/>
<name>A0A1E5RLH1_9ASCO</name>
<comment type="caution">
    <text evidence="10">The sequence shown here is derived from an EMBL/GenBank/DDBJ whole genome shotgun (WGS) entry which is preliminary data.</text>
</comment>
<evidence type="ECO:0000256" key="4">
    <source>
        <dbReference type="ARBA" id="ARBA00022452"/>
    </source>
</evidence>
<dbReference type="EMBL" id="LPNL01000004">
    <property type="protein sequence ID" value="OEJ87751.1"/>
    <property type="molecule type" value="Genomic_DNA"/>
</dbReference>
<dbReference type="Proteomes" id="UP000095605">
    <property type="component" value="Unassembled WGS sequence"/>
</dbReference>
<evidence type="ECO:0000313" key="11">
    <source>
        <dbReference type="Proteomes" id="UP000095605"/>
    </source>
</evidence>
<keyword evidence="8" id="KW-0496">Mitochondrion</keyword>
<dbReference type="GO" id="GO:0005741">
    <property type="term" value="C:mitochondrial outer membrane"/>
    <property type="evidence" value="ECO:0007669"/>
    <property type="project" value="UniProtKB-SubCell"/>
</dbReference>
<protein>
    <submittedName>
        <fullName evidence="10">Mitochondrial import receptor subunit TOM40</fullName>
    </submittedName>
</protein>
<gene>
    <name evidence="10" type="ORF">AWRI3578_g1541</name>
</gene>
<dbReference type="InterPro" id="IPR023614">
    <property type="entry name" value="Porin_dom_sf"/>
</dbReference>
<evidence type="ECO:0000256" key="7">
    <source>
        <dbReference type="ARBA" id="ARBA00022927"/>
    </source>
</evidence>
<keyword evidence="10" id="KW-0675">Receptor</keyword>
<keyword evidence="6" id="KW-1000">Mitochondrion outer membrane</keyword>
<keyword evidence="7" id="KW-0653">Protein transport</keyword>
<dbReference type="Pfam" id="PF01459">
    <property type="entry name" value="Porin_3"/>
    <property type="match status" value="1"/>
</dbReference>
<evidence type="ECO:0000256" key="3">
    <source>
        <dbReference type="ARBA" id="ARBA00022448"/>
    </source>
</evidence>
<evidence type="ECO:0000256" key="5">
    <source>
        <dbReference type="ARBA" id="ARBA00022692"/>
    </source>
</evidence>
<comment type="subcellular location">
    <subcellularLocation>
        <location evidence="1">Mitochondrion outer membrane</location>
        <topology evidence="1">Multi-pass membrane protein</topology>
    </subcellularLocation>
</comment>
<dbReference type="InterPro" id="IPR027246">
    <property type="entry name" value="Porin_Euk/Tom40"/>
</dbReference>
<dbReference type="InterPro" id="IPR037930">
    <property type="entry name" value="Tom40"/>
</dbReference>
<keyword evidence="3" id="KW-0813">Transport</keyword>
<keyword evidence="11" id="KW-1185">Reference proteome</keyword>
<sequence length="383" mass="41975">MSNAGLQVGDLSQFQKHLNQVQSTVEETSIWNSNPVFKYLNTIYLTIDEKRRSLDLVNPGTIENINKEVTRDVFPSLYQFTGLKAEINKTFSMAPVFQTSHSFSSGSEHLPKYAFSCAYINDKLFAQSNVDNSLSVNGRINYSWTPTSVSKLTLQMSGRADQPNMYQLEHDYQGLDNSLNLKVLNPTLSDNNVFLGVGVASILQSVTKNLALGVESVYSKSDPSQPADSGMSYYTKYTGGDKSWVMTGQLQSSGAMSATLFRKLSPNVELGLESALKMSIQPVNHPVTGEPIGHLPVLEGLTTLGCKYEYRSSSFRGTLGTDGKVNVFAERKILPTLGVLFSGEIDQFKGESNVGFGIQFETAGSHEIMMAQQGLDPNGNPLQ</sequence>
<keyword evidence="4" id="KW-1134">Transmembrane beta strand</keyword>
<organism evidence="10 11">
    <name type="scientific">Hanseniaspora opuntiae</name>
    <dbReference type="NCBI Taxonomy" id="211096"/>
    <lineage>
        <taxon>Eukaryota</taxon>
        <taxon>Fungi</taxon>
        <taxon>Dikarya</taxon>
        <taxon>Ascomycota</taxon>
        <taxon>Saccharomycotina</taxon>
        <taxon>Saccharomycetes</taxon>
        <taxon>Saccharomycodales</taxon>
        <taxon>Saccharomycodaceae</taxon>
        <taxon>Hanseniaspora</taxon>
    </lineage>
</organism>
<evidence type="ECO:0000256" key="8">
    <source>
        <dbReference type="ARBA" id="ARBA00023128"/>
    </source>
</evidence>
<comment type="similarity">
    <text evidence="2">Belongs to the Tom40 family.</text>
</comment>
<dbReference type="AlphaFoldDB" id="A0A1E5RLH1"/>
<keyword evidence="9" id="KW-0472">Membrane</keyword>
<dbReference type="GO" id="GO:0030150">
    <property type="term" value="P:protein import into mitochondrial matrix"/>
    <property type="evidence" value="ECO:0007669"/>
    <property type="project" value="InterPro"/>
</dbReference>
<evidence type="ECO:0000256" key="1">
    <source>
        <dbReference type="ARBA" id="ARBA00004374"/>
    </source>
</evidence>
<dbReference type="Gene3D" id="2.40.160.10">
    <property type="entry name" value="Porin"/>
    <property type="match status" value="1"/>
</dbReference>
<evidence type="ECO:0000256" key="2">
    <source>
        <dbReference type="ARBA" id="ARBA00010510"/>
    </source>
</evidence>
<evidence type="ECO:0000256" key="9">
    <source>
        <dbReference type="ARBA" id="ARBA00023136"/>
    </source>
</evidence>
<keyword evidence="5" id="KW-0812">Transmembrane</keyword>
<proteinExistence type="inferred from homology"/>
<accession>A0A1E5RLH1</accession>